<dbReference type="GO" id="GO:0004106">
    <property type="term" value="F:chorismate mutase activity"/>
    <property type="evidence" value="ECO:0007669"/>
    <property type="project" value="InterPro"/>
</dbReference>
<dbReference type="UniPathway" id="UPA00122">
    <property type="reaction ID" value="UER00961"/>
</dbReference>
<comment type="subcellular location">
    <subcellularLocation>
        <location evidence="2">Cytoplasm</location>
    </subcellularLocation>
</comment>
<feature type="domain" description="Prephenate/arogenate dehydrogenase" evidence="4">
    <location>
        <begin position="97"/>
        <end position="359"/>
    </location>
</feature>
<comment type="caution">
    <text evidence="5">The sequence shown here is derived from an EMBL/GenBank/DDBJ whole genome shotgun (WGS) entry which is preliminary data.</text>
</comment>
<dbReference type="PANTHER" id="PTHR21363">
    <property type="entry name" value="PREPHENATE DEHYDROGENASE"/>
    <property type="match status" value="1"/>
</dbReference>
<dbReference type="InterPro" id="IPR003099">
    <property type="entry name" value="Prephen_DH"/>
</dbReference>
<accession>A0A6N8FAH7</accession>
<dbReference type="GO" id="GO:0070403">
    <property type="term" value="F:NAD+ binding"/>
    <property type="evidence" value="ECO:0007669"/>
    <property type="project" value="InterPro"/>
</dbReference>
<evidence type="ECO:0000259" key="4">
    <source>
        <dbReference type="PROSITE" id="PS51176"/>
    </source>
</evidence>
<dbReference type="SUPFAM" id="SSF48179">
    <property type="entry name" value="6-phosphogluconate dehydrogenase C-terminal domain-like"/>
    <property type="match status" value="1"/>
</dbReference>
<dbReference type="Gene3D" id="3.40.50.720">
    <property type="entry name" value="NAD(P)-binding Rossmann-like Domain"/>
    <property type="match status" value="1"/>
</dbReference>
<dbReference type="InterPro" id="IPR036979">
    <property type="entry name" value="CM_dom_sf"/>
</dbReference>
<dbReference type="GO" id="GO:0008977">
    <property type="term" value="F:prephenate dehydrogenase (NAD+) activity"/>
    <property type="evidence" value="ECO:0007669"/>
    <property type="project" value="InterPro"/>
</dbReference>
<dbReference type="InterPro" id="IPR008927">
    <property type="entry name" value="6-PGluconate_DH-like_C_sf"/>
</dbReference>
<dbReference type="InterPro" id="IPR046826">
    <property type="entry name" value="PDH_N"/>
</dbReference>
<dbReference type="AlphaFoldDB" id="A0A6N8FAH7"/>
<dbReference type="Pfam" id="PF01817">
    <property type="entry name" value="CM_2"/>
    <property type="match status" value="1"/>
</dbReference>
<comment type="pathway">
    <text evidence="2">Metabolic intermediate biosynthesis; prephenate biosynthesis; prephenate from chorismate: step 1/1.</text>
</comment>
<dbReference type="GO" id="GO:0004665">
    <property type="term" value="F:prephenate dehydrogenase (NADP+) activity"/>
    <property type="evidence" value="ECO:0007669"/>
    <property type="project" value="InterPro"/>
</dbReference>
<dbReference type="PROSITE" id="PS51176">
    <property type="entry name" value="PDH_ADH"/>
    <property type="match status" value="1"/>
</dbReference>
<dbReference type="SMART" id="SM00830">
    <property type="entry name" value="CM_2"/>
    <property type="match status" value="1"/>
</dbReference>
<dbReference type="Pfam" id="PF20463">
    <property type="entry name" value="PDH_C"/>
    <property type="match status" value="1"/>
</dbReference>
<reference evidence="5 6" key="1">
    <citation type="submission" date="2019-11" db="EMBL/GenBank/DDBJ databases">
        <title>P. haliotis isolates from Z. marina roots.</title>
        <authorList>
            <person name="Cohen M."/>
            <person name="Jospin G."/>
            <person name="Eisen J.A."/>
            <person name="Coil D.A."/>
        </authorList>
    </citation>
    <scope>NUCLEOTIDE SEQUENCE [LARGE SCALE GENOMIC DNA]</scope>
    <source>
        <strain evidence="5 6">UCD-MCMsp1aY</strain>
    </source>
</reference>
<dbReference type="InterPro" id="IPR050812">
    <property type="entry name" value="Preph/Arog_dehydrog"/>
</dbReference>
<dbReference type="InterPro" id="IPR046825">
    <property type="entry name" value="PDH_C"/>
</dbReference>
<dbReference type="Gene3D" id="1.20.59.10">
    <property type="entry name" value="Chorismate mutase"/>
    <property type="match status" value="1"/>
</dbReference>
<dbReference type="EMBL" id="WOCD01000003">
    <property type="protein sequence ID" value="MUH72489.1"/>
    <property type="molecule type" value="Genomic_DNA"/>
</dbReference>
<dbReference type="PIRSF" id="PIRSF001499">
    <property type="entry name" value="Chor_mut_pdh_Tpr"/>
    <property type="match status" value="1"/>
</dbReference>
<dbReference type="SUPFAM" id="SSF51735">
    <property type="entry name" value="NAD(P)-binding Rossmann-fold domains"/>
    <property type="match status" value="1"/>
</dbReference>
<dbReference type="RefSeq" id="WP_414153689.1">
    <property type="nucleotide sequence ID" value="NZ_WOCD01000003.1"/>
</dbReference>
<evidence type="ECO:0000256" key="2">
    <source>
        <dbReference type="PIRNR" id="PIRNR001499"/>
    </source>
</evidence>
<evidence type="ECO:0000313" key="5">
    <source>
        <dbReference type="EMBL" id="MUH72489.1"/>
    </source>
</evidence>
<dbReference type="InterPro" id="IPR036291">
    <property type="entry name" value="NAD(P)-bd_dom_sf"/>
</dbReference>
<evidence type="ECO:0000313" key="6">
    <source>
        <dbReference type="Proteomes" id="UP000439994"/>
    </source>
</evidence>
<keyword evidence="2" id="KW-0520">NAD</keyword>
<protein>
    <recommendedName>
        <fullName evidence="2">T-protein</fullName>
    </recommendedName>
</protein>
<dbReference type="Proteomes" id="UP000439994">
    <property type="component" value="Unassembled WGS sequence"/>
</dbReference>
<dbReference type="Gene3D" id="1.10.3660.10">
    <property type="entry name" value="6-phosphogluconate dehydrogenase C-terminal like domain"/>
    <property type="match status" value="1"/>
</dbReference>
<keyword evidence="2 5" id="KW-0413">Isomerase</keyword>
<keyword evidence="1 2" id="KW-0560">Oxidoreductase</keyword>
<keyword evidence="2" id="KW-0827">Tyrosine biosynthesis</keyword>
<gene>
    <name evidence="5" type="primary">tyrA</name>
    <name evidence="5" type="ORF">GNP35_08320</name>
</gene>
<comment type="pathway">
    <text evidence="2">Amino-acid biosynthesis; L-tyrosine biosynthesis; (4-hydroxyphenyl)pyruvate from prephenate (NAD(+) route): step 1/1.</text>
</comment>
<evidence type="ECO:0000259" key="3">
    <source>
        <dbReference type="PROSITE" id="PS51168"/>
    </source>
</evidence>
<name>A0A6N8FAH7_9GAMM</name>
<dbReference type="Pfam" id="PF02153">
    <property type="entry name" value="PDH_N"/>
    <property type="match status" value="1"/>
</dbReference>
<feature type="domain" description="Chorismate mutase" evidence="3">
    <location>
        <begin position="1"/>
        <end position="90"/>
    </location>
</feature>
<dbReference type="PROSITE" id="PS51168">
    <property type="entry name" value="CHORISMATE_MUT_2"/>
    <property type="match status" value="1"/>
</dbReference>
<keyword evidence="2" id="KW-0963">Cytoplasm</keyword>
<organism evidence="5 6">
    <name type="scientific">Psychrosphaera haliotis</name>
    <dbReference type="NCBI Taxonomy" id="555083"/>
    <lineage>
        <taxon>Bacteria</taxon>
        <taxon>Pseudomonadati</taxon>
        <taxon>Pseudomonadota</taxon>
        <taxon>Gammaproteobacteria</taxon>
        <taxon>Alteromonadales</taxon>
        <taxon>Pseudoalteromonadaceae</taxon>
        <taxon>Psychrosphaera</taxon>
    </lineage>
</organism>
<keyword evidence="6" id="KW-1185">Reference proteome</keyword>
<dbReference type="NCBIfam" id="NF008400">
    <property type="entry name" value="PRK11199.1"/>
    <property type="match status" value="1"/>
</dbReference>
<sequence>MVVSLTDLREEIDSIDTQLVELLARRQKITSKVGAYKKTIGKAIYDPVREAELIAERRTLAESLSVSPDLIEDLLRRIMRESYQSQHNSYRCLLPNTKVVVVGGAGALGSRFVDMFNRSGYDVVVFEESDWPNADAIFSDAKLVIISVPIQVTESVIAQLPKLDEECILADLTSLKHQPLQAMLEQHNGPVVGLHPMFGPDVPNFVKQVVVVCDGRDEHKYQWLIEQLKLWGAILEVDQAKQHDSSMEIIQAMRHFTTYVYGRFLAKQDPNLDQLLRLSSPIYRLELAMTGRLFAQNSQLYADIIYSAEDIETLAESFCSELTNALSDLKNKDKAAFKQSFEGVANWFGDTSSQFLVESRTMLKTAHDAKSVKQLSSK</sequence>
<keyword evidence="2" id="KW-0057">Aromatic amino acid biosynthesis</keyword>
<evidence type="ECO:0000256" key="1">
    <source>
        <dbReference type="ARBA" id="ARBA00023002"/>
    </source>
</evidence>
<dbReference type="UniPathway" id="UPA00120">
    <property type="reaction ID" value="UER00203"/>
</dbReference>
<proteinExistence type="predicted"/>
<dbReference type="GO" id="GO:0046417">
    <property type="term" value="P:chorismate metabolic process"/>
    <property type="evidence" value="ECO:0007669"/>
    <property type="project" value="InterPro"/>
</dbReference>
<dbReference type="GO" id="GO:0006571">
    <property type="term" value="P:tyrosine biosynthetic process"/>
    <property type="evidence" value="ECO:0007669"/>
    <property type="project" value="UniProtKB-UniPathway"/>
</dbReference>
<dbReference type="InterPro" id="IPR008244">
    <property type="entry name" value="Chor_mut/prephenate_DH_T"/>
</dbReference>
<dbReference type="InterPro" id="IPR036263">
    <property type="entry name" value="Chorismate_II_sf"/>
</dbReference>
<dbReference type="PANTHER" id="PTHR21363:SF0">
    <property type="entry name" value="PREPHENATE DEHYDROGENASE [NADP(+)]"/>
    <property type="match status" value="1"/>
</dbReference>
<dbReference type="InterPro" id="IPR002701">
    <property type="entry name" value="CM_II_prokaryot"/>
</dbReference>
<dbReference type="SUPFAM" id="SSF48600">
    <property type="entry name" value="Chorismate mutase II"/>
    <property type="match status" value="1"/>
</dbReference>
<dbReference type="GO" id="GO:0005737">
    <property type="term" value="C:cytoplasm"/>
    <property type="evidence" value="ECO:0007669"/>
    <property type="project" value="UniProtKB-SubCell"/>
</dbReference>
<keyword evidence="2" id="KW-0028">Amino-acid biosynthesis</keyword>